<organism evidence="2">
    <name type="scientific">bioreactor metagenome</name>
    <dbReference type="NCBI Taxonomy" id="1076179"/>
    <lineage>
        <taxon>unclassified sequences</taxon>
        <taxon>metagenomes</taxon>
        <taxon>ecological metagenomes</taxon>
    </lineage>
</organism>
<feature type="compositionally biased region" description="Low complexity" evidence="1">
    <location>
        <begin position="145"/>
        <end position="159"/>
    </location>
</feature>
<feature type="compositionally biased region" description="Basic and acidic residues" evidence="1">
    <location>
        <begin position="112"/>
        <end position="126"/>
    </location>
</feature>
<dbReference type="AlphaFoldDB" id="A0A644ZAR1"/>
<sequence>MQSFGQEARRRRDGQQEAEARERPGNQRRTAGGERRRIKFARILKLRRNQQDQEKIERDQNHHPSGQMQRPEREDFARGLKTEQKYEVGEKEERRDQPGKHGRGLRQQHAGEGADQKDRRRADRAGDCQQQPAPGIERAEGCVFAAAQQPDAPGQQSGAEQQVNGGARLQEGHGVARETEEIEALQHEEGRAEKQQIQAPGDGQEKRPSERGGRDREEVIFSDRRLEGENAQRQRQTHGNADQFRGHISVAVLLRLLKS</sequence>
<reference evidence="2" key="1">
    <citation type="submission" date="2019-08" db="EMBL/GenBank/DDBJ databases">
        <authorList>
            <person name="Kucharzyk K."/>
            <person name="Murdoch R.W."/>
            <person name="Higgins S."/>
            <person name="Loffler F."/>
        </authorList>
    </citation>
    <scope>NUCLEOTIDE SEQUENCE</scope>
</reference>
<protein>
    <submittedName>
        <fullName evidence="2">Uncharacterized protein</fullName>
    </submittedName>
</protein>
<gene>
    <name evidence="2" type="ORF">SDC9_84598</name>
</gene>
<accession>A0A644ZAR1</accession>
<feature type="compositionally biased region" description="Basic and acidic residues" evidence="1">
    <location>
        <begin position="170"/>
        <end position="194"/>
    </location>
</feature>
<name>A0A644ZAR1_9ZZZZ</name>
<feature type="compositionally biased region" description="Basic and acidic residues" evidence="1">
    <location>
        <begin position="203"/>
        <end position="232"/>
    </location>
</feature>
<feature type="compositionally biased region" description="Basic and acidic residues" evidence="1">
    <location>
        <begin position="7"/>
        <end position="35"/>
    </location>
</feature>
<evidence type="ECO:0000313" key="2">
    <source>
        <dbReference type="EMBL" id="MPM37976.1"/>
    </source>
</evidence>
<evidence type="ECO:0000256" key="1">
    <source>
        <dbReference type="SAM" id="MobiDB-lite"/>
    </source>
</evidence>
<feature type="compositionally biased region" description="Basic residues" evidence="1">
    <location>
        <begin position="36"/>
        <end position="48"/>
    </location>
</feature>
<feature type="region of interest" description="Disordered" evidence="1">
    <location>
        <begin position="1"/>
        <end position="242"/>
    </location>
</feature>
<dbReference type="EMBL" id="VSSQ01008129">
    <property type="protein sequence ID" value="MPM37976.1"/>
    <property type="molecule type" value="Genomic_DNA"/>
</dbReference>
<feature type="compositionally biased region" description="Basic and acidic residues" evidence="1">
    <location>
        <begin position="70"/>
        <end position="99"/>
    </location>
</feature>
<proteinExistence type="predicted"/>
<comment type="caution">
    <text evidence="2">The sequence shown here is derived from an EMBL/GenBank/DDBJ whole genome shotgun (WGS) entry which is preliminary data.</text>
</comment>
<feature type="compositionally biased region" description="Basic and acidic residues" evidence="1">
    <location>
        <begin position="49"/>
        <end position="62"/>
    </location>
</feature>